<dbReference type="PANTHER" id="PTHR10192">
    <property type="entry name" value="MOLYBDOPTERIN BIOSYNTHESIS PROTEIN"/>
    <property type="match status" value="1"/>
</dbReference>
<dbReference type="HOGENOM" id="CLU_010186_7_0_1"/>
<reference evidence="7 8" key="1">
    <citation type="journal article" date="2003" name="PLoS Biol.">
        <title>The genome sequence of Caenorhabditis briggsae: a platform for comparative genomics.</title>
        <authorList>
            <person name="Stein L.D."/>
            <person name="Bao Z."/>
            <person name="Blasiar D."/>
            <person name="Blumenthal T."/>
            <person name="Brent M.R."/>
            <person name="Chen N."/>
            <person name="Chinwalla A."/>
            <person name="Clarke L."/>
            <person name="Clee C."/>
            <person name="Coghlan A."/>
            <person name="Coulson A."/>
            <person name="D'Eustachio P."/>
            <person name="Fitch D.H."/>
            <person name="Fulton L.A."/>
            <person name="Fulton R.E."/>
            <person name="Griffiths-Jones S."/>
            <person name="Harris T.W."/>
            <person name="Hillier L.W."/>
            <person name="Kamath R."/>
            <person name="Kuwabara P.E."/>
            <person name="Mardis E.R."/>
            <person name="Marra M.A."/>
            <person name="Miner T.L."/>
            <person name="Minx P."/>
            <person name="Mullikin J.C."/>
            <person name="Plumb R.W."/>
            <person name="Rogers J."/>
            <person name="Schein J.E."/>
            <person name="Sohrmann M."/>
            <person name="Spieth J."/>
            <person name="Stajich J.E."/>
            <person name="Wei C."/>
            <person name="Willey D."/>
            <person name="Wilson R.K."/>
            <person name="Durbin R."/>
            <person name="Waterston R.H."/>
        </authorList>
    </citation>
    <scope>NUCLEOTIDE SEQUENCE [LARGE SCALE GENOMIC DNA]</scope>
    <source>
        <strain evidence="7 8">AF16</strain>
    </source>
</reference>
<dbReference type="InterPro" id="IPR038987">
    <property type="entry name" value="MoeA-like"/>
</dbReference>
<dbReference type="GO" id="GO:0099572">
    <property type="term" value="C:postsynaptic specialization"/>
    <property type="evidence" value="ECO:0000318"/>
    <property type="project" value="GO_Central"/>
</dbReference>
<dbReference type="GO" id="GO:0072579">
    <property type="term" value="P:glycine receptor clustering"/>
    <property type="evidence" value="ECO:0000318"/>
    <property type="project" value="GO_Central"/>
</dbReference>
<evidence type="ECO:0000256" key="2">
    <source>
        <dbReference type="ARBA" id="ARBA00007589"/>
    </source>
</evidence>
<keyword evidence="5" id="KW-0479">Metal-binding</keyword>
<dbReference type="SUPFAM" id="SSF63867">
    <property type="entry name" value="MoeA C-terminal domain-like"/>
    <property type="match status" value="1"/>
</dbReference>
<comment type="similarity">
    <text evidence="5">Belongs to the MoeA family.</text>
</comment>
<dbReference type="GO" id="GO:0005737">
    <property type="term" value="C:cytoplasm"/>
    <property type="evidence" value="ECO:0000318"/>
    <property type="project" value="GO_Central"/>
</dbReference>
<dbReference type="FunFam" id="3.40.980.10:FF:000015">
    <property type="entry name" value="Molybdopterin molybdenumtransferase"/>
    <property type="match status" value="1"/>
</dbReference>
<comment type="catalytic activity">
    <reaction evidence="5">
        <text>adenylyl-molybdopterin + molybdate = Mo-molybdopterin + AMP + H(+)</text>
        <dbReference type="Rhea" id="RHEA:35047"/>
        <dbReference type="ChEBI" id="CHEBI:15378"/>
        <dbReference type="ChEBI" id="CHEBI:36264"/>
        <dbReference type="ChEBI" id="CHEBI:62727"/>
        <dbReference type="ChEBI" id="CHEBI:71302"/>
        <dbReference type="ChEBI" id="CHEBI:456215"/>
    </reaction>
</comment>
<dbReference type="SUPFAM" id="SSF53218">
    <property type="entry name" value="Molybdenum cofactor biosynthesis proteins"/>
    <property type="match status" value="1"/>
</dbReference>
<keyword evidence="4 5" id="KW-0501">Molybdenum cofactor biosynthesis</keyword>
<dbReference type="Gene3D" id="3.40.980.10">
    <property type="entry name" value="MoaB/Mog-like domain"/>
    <property type="match status" value="1"/>
</dbReference>
<evidence type="ECO:0000313" key="7">
    <source>
        <dbReference type="EMBL" id="CAP23175.2"/>
    </source>
</evidence>
<dbReference type="Pfam" id="PF03453">
    <property type="entry name" value="MoeA_N"/>
    <property type="match status" value="1"/>
</dbReference>
<evidence type="ECO:0000256" key="5">
    <source>
        <dbReference type="RuleBase" id="RU365090"/>
    </source>
</evidence>
<sequence length="448" mass="48461">MPPPAHRDRDSKYTAIPMEEAEEILTNLGKQMCHKFEVVDVDLNLLGKVAGENAISTENMPRTRVSTKDGYAVVANDGAKIKAVIGVSLAGSVYNGVLQPGQCVRISTGGVVPEGASAVVMVEHTICTKSNDEGEELEIQIKDHVSDGTNIREPGSETRKGETIVRTGTKIGSAEFGILNAFGIKNIMVYKRPIVTVISTGNEVFTNQNKLQNLKYRFQLVNLDCEEVPVGMIRDSNGPQLVALFKEYGIDAIAGGRVSDDFECIKEKLSQSLKQSDVIVTSGGVSMGEKDNLKEVLLSLGMTIHFGRVMMKPGLPCTVASGQIQIDGALPTLKIVLALPGNPASAWVCSQLFAIPLVRTLSGYVKPRHTQIRVRLAEDIKLGDRPEYVRAYLEDLGNKQCPVAHITGNQISSNIGSLVGAEVLLMLPMKLDGKEYVSKDETVKAMVL</sequence>
<dbReference type="PANTHER" id="PTHR10192:SF5">
    <property type="entry name" value="GEPHYRIN"/>
    <property type="match status" value="1"/>
</dbReference>
<dbReference type="UniPathway" id="UPA00344"/>
<dbReference type="GO" id="GO:0046872">
    <property type="term" value="F:metal ion binding"/>
    <property type="evidence" value="ECO:0007669"/>
    <property type="project" value="UniProtKB-UniRule"/>
</dbReference>
<dbReference type="PROSITE" id="PS01079">
    <property type="entry name" value="MOCF_BIOSYNTHESIS_2"/>
    <property type="match status" value="1"/>
</dbReference>
<dbReference type="GO" id="GO:0061598">
    <property type="term" value="F:molybdopterin adenylyltransferase activity"/>
    <property type="evidence" value="ECO:0007669"/>
    <property type="project" value="UniProtKB-UniRule"/>
</dbReference>
<keyword evidence="5" id="KW-0500">Molybdenum</keyword>
<dbReference type="InterPro" id="IPR036425">
    <property type="entry name" value="MoaB/Mog-like_dom_sf"/>
</dbReference>
<dbReference type="InterPro" id="IPR036135">
    <property type="entry name" value="MoeA_linker/N_sf"/>
</dbReference>
<dbReference type="GO" id="GO:0061599">
    <property type="term" value="F:molybdopterin molybdotransferase activity"/>
    <property type="evidence" value="ECO:0000318"/>
    <property type="project" value="GO_Central"/>
</dbReference>
<proteinExistence type="inferred from homology"/>
<dbReference type="STRING" id="6238.A8WRR7"/>
<dbReference type="GO" id="GO:0005524">
    <property type="term" value="F:ATP binding"/>
    <property type="evidence" value="ECO:0007669"/>
    <property type="project" value="UniProtKB-UniRule"/>
</dbReference>
<comment type="cofactor">
    <cofactor evidence="5">
        <name>Mg(2+)</name>
        <dbReference type="ChEBI" id="CHEBI:18420"/>
    </cofactor>
</comment>
<comment type="function">
    <text evidence="5">Catalyzes two steps in the biosynthesis of the molybdenum cofactor. In the first step, molybdopterin is adenylated. Subsequently, molybdate is inserted into adenylated molybdopterin and AMP is released.</text>
</comment>
<organism evidence="7 8">
    <name type="scientific">Caenorhabditis briggsae</name>
    <dbReference type="NCBI Taxonomy" id="6238"/>
    <lineage>
        <taxon>Eukaryota</taxon>
        <taxon>Metazoa</taxon>
        <taxon>Ecdysozoa</taxon>
        <taxon>Nematoda</taxon>
        <taxon>Chromadorea</taxon>
        <taxon>Rhabditida</taxon>
        <taxon>Rhabditina</taxon>
        <taxon>Rhabditomorpha</taxon>
        <taxon>Rhabditoidea</taxon>
        <taxon>Rhabditidae</taxon>
        <taxon>Peloderinae</taxon>
        <taxon>Caenorhabditis</taxon>
    </lineage>
</organism>
<dbReference type="CDD" id="cd00887">
    <property type="entry name" value="MoeA"/>
    <property type="match status" value="1"/>
</dbReference>
<gene>
    <name evidence="9" type="primary">moc-1</name>
    <name evidence="7" type="synonym">Cbr-moc-1</name>
    <name evidence="9" type="ORF">CBG01997</name>
    <name evidence="7" type="ORF">CBG_01997</name>
</gene>
<accession>A8WRR7</accession>
<dbReference type="InterPro" id="IPR001453">
    <property type="entry name" value="MoaB/Mog_dom"/>
</dbReference>
<keyword evidence="5" id="KW-0808">Transferase</keyword>
<comment type="catalytic activity">
    <reaction evidence="5">
        <text>molybdopterin + ATP + H(+) = adenylyl-molybdopterin + diphosphate</text>
        <dbReference type="Rhea" id="RHEA:31331"/>
        <dbReference type="ChEBI" id="CHEBI:15378"/>
        <dbReference type="ChEBI" id="CHEBI:30616"/>
        <dbReference type="ChEBI" id="CHEBI:33019"/>
        <dbReference type="ChEBI" id="CHEBI:58698"/>
        <dbReference type="ChEBI" id="CHEBI:62727"/>
    </reaction>
</comment>
<dbReference type="Gene3D" id="3.90.105.10">
    <property type="entry name" value="Molybdopterin biosynthesis moea protein, domain 2"/>
    <property type="match status" value="1"/>
</dbReference>
<reference evidence="7 8" key="2">
    <citation type="journal article" date="2011" name="PLoS Genet.">
        <title>Caenorhabditis briggsae recombinant inbred line genotypes reveal inter-strain incompatibility and the evolution of recombination.</title>
        <authorList>
            <person name="Ross J.A."/>
            <person name="Koboldt D.C."/>
            <person name="Staisch J.E."/>
            <person name="Chamberlin H.M."/>
            <person name="Gupta B.P."/>
            <person name="Miller R.D."/>
            <person name="Baird S.E."/>
            <person name="Haag E.S."/>
        </authorList>
    </citation>
    <scope>NUCLEOTIDE SEQUENCE [LARGE SCALE GENOMIC DNA]</scope>
    <source>
        <strain evidence="7 8">AF16</strain>
    </source>
</reference>
<dbReference type="InterPro" id="IPR008284">
    <property type="entry name" value="MoCF_biosynth_CS"/>
</dbReference>
<dbReference type="GO" id="GO:0030425">
    <property type="term" value="C:dendrite"/>
    <property type="evidence" value="ECO:0000318"/>
    <property type="project" value="GO_Central"/>
</dbReference>
<dbReference type="AlphaFoldDB" id="A8WRR7"/>
<comment type="pathway">
    <text evidence="1 5">Cofactor biosynthesis; molybdopterin biosynthesis.</text>
</comment>
<dbReference type="InterPro" id="IPR036688">
    <property type="entry name" value="MoeA_C_domain_IV_sf"/>
</dbReference>
<evidence type="ECO:0000313" key="8">
    <source>
        <dbReference type="Proteomes" id="UP000008549"/>
    </source>
</evidence>
<dbReference type="InterPro" id="IPR005111">
    <property type="entry name" value="MoeA_C_domain_IV"/>
</dbReference>
<keyword evidence="5" id="KW-0460">Magnesium</keyword>
<dbReference type="FunCoup" id="A8WRR7">
    <property type="interactions" value="930"/>
</dbReference>
<comment type="similarity">
    <text evidence="3">In the C-terminal section; belongs to the MoeA family.</text>
</comment>
<evidence type="ECO:0000259" key="6">
    <source>
        <dbReference type="SMART" id="SM00852"/>
    </source>
</evidence>
<dbReference type="Proteomes" id="UP000008549">
    <property type="component" value="Unassembled WGS sequence"/>
</dbReference>
<evidence type="ECO:0000256" key="4">
    <source>
        <dbReference type="ARBA" id="ARBA00023150"/>
    </source>
</evidence>
<dbReference type="OMA" id="TEYQRGI"/>
<dbReference type="SMART" id="SM00852">
    <property type="entry name" value="MoCF_biosynth"/>
    <property type="match status" value="1"/>
</dbReference>
<dbReference type="GO" id="GO:0007529">
    <property type="term" value="P:establishment of synaptic specificity at neuromuscular junction"/>
    <property type="evidence" value="ECO:0000318"/>
    <property type="project" value="GO_Central"/>
</dbReference>
<dbReference type="Pfam" id="PF03454">
    <property type="entry name" value="MoeA_C"/>
    <property type="match status" value="1"/>
</dbReference>
<dbReference type="GO" id="GO:0097112">
    <property type="term" value="P:gamma-aminobutyric acid receptor clustering"/>
    <property type="evidence" value="ECO:0000318"/>
    <property type="project" value="GO_Central"/>
</dbReference>
<dbReference type="FunFam" id="2.40.340.10:FF:000014">
    <property type="entry name" value="Molybdopterin molybdenumtransferase"/>
    <property type="match status" value="1"/>
</dbReference>
<dbReference type="EMBL" id="HE601451">
    <property type="protein sequence ID" value="CAP23175.2"/>
    <property type="molecule type" value="Genomic_DNA"/>
</dbReference>
<dbReference type="Pfam" id="PF00994">
    <property type="entry name" value="MoCF_biosynth"/>
    <property type="match status" value="1"/>
</dbReference>
<keyword evidence="8" id="KW-1185">Reference proteome</keyword>
<comment type="similarity">
    <text evidence="2">In the N-terminal section; belongs to the MoaB/Mog family.</text>
</comment>
<evidence type="ECO:0000313" key="9">
    <source>
        <dbReference type="WormBase" id="CBG01997"/>
    </source>
</evidence>
<evidence type="ECO:0000256" key="1">
    <source>
        <dbReference type="ARBA" id="ARBA00005046"/>
    </source>
</evidence>
<dbReference type="GO" id="GO:0006777">
    <property type="term" value="P:Mo-molybdopterin cofactor biosynthetic process"/>
    <property type="evidence" value="ECO:0000318"/>
    <property type="project" value="GO_Central"/>
</dbReference>
<dbReference type="Gene3D" id="2.40.340.10">
    <property type="entry name" value="MoeA, C-terminal, domain IV"/>
    <property type="match status" value="1"/>
</dbReference>
<dbReference type="FunFam" id="2.170.190.11:FF:000001">
    <property type="entry name" value="Molybdopterin molybdenumtransferase"/>
    <property type="match status" value="1"/>
</dbReference>
<dbReference type="SUPFAM" id="SSF63882">
    <property type="entry name" value="MoeA N-terminal region -like"/>
    <property type="match status" value="1"/>
</dbReference>
<dbReference type="InParanoid" id="A8WRR7"/>
<name>A8WRR7_CAEBR</name>
<feature type="domain" description="MoaB/Mog" evidence="6">
    <location>
        <begin position="196"/>
        <end position="360"/>
    </location>
</feature>
<protein>
    <submittedName>
        <fullName evidence="7">Protein CBR-MOC-1</fullName>
    </submittedName>
</protein>
<dbReference type="Gene3D" id="2.170.190.11">
    <property type="entry name" value="Molybdopterin biosynthesis moea protein, domain 3"/>
    <property type="match status" value="1"/>
</dbReference>
<dbReference type="eggNOG" id="KOG2371">
    <property type="taxonomic scope" value="Eukaryota"/>
</dbReference>
<dbReference type="WormBase" id="CBG01997">
    <property type="protein sequence ID" value="CBP14338"/>
    <property type="gene ID" value="WBGene00025145"/>
    <property type="gene designation" value="Cbr-moc-1"/>
</dbReference>
<dbReference type="GO" id="GO:0045211">
    <property type="term" value="C:postsynaptic membrane"/>
    <property type="evidence" value="ECO:0000318"/>
    <property type="project" value="GO_Central"/>
</dbReference>
<dbReference type="GO" id="GO:0005829">
    <property type="term" value="C:cytosol"/>
    <property type="evidence" value="ECO:0000318"/>
    <property type="project" value="GO_Central"/>
</dbReference>
<evidence type="ECO:0000256" key="3">
    <source>
        <dbReference type="ARBA" id="ARBA00008339"/>
    </source>
</evidence>
<dbReference type="InterPro" id="IPR005110">
    <property type="entry name" value="MoeA_linker/N"/>
</dbReference>